<dbReference type="PANTHER" id="PTHR10322">
    <property type="entry name" value="DNA POLYMERASE CATALYTIC SUBUNIT"/>
    <property type="match status" value="1"/>
</dbReference>
<keyword evidence="3 9" id="KW-0548">Nucleotidyltransferase</keyword>
<reference evidence="9 11" key="1">
    <citation type="submission" date="2016-04" db="EMBL/GenBank/DDBJ databases">
        <title>Genome sequence of Methanosphaera cuniculi DSM 4103.</title>
        <authorList>
            <person name="Poehlein A."/>
            <person name="Seedorf H."/>
            <person name="Daniel R."/>
        </authorList>
    </citation>
    <scope>NUCLEOTIDE SEQUENCE [LARGE SCALE GENOMIC DNA]</scope>
    <source>
        <strain evidence="9 11">DSM 4103</strain>
    </source>
</reference>
<comment type="catalytic activity">
    <reaction evidence="6">
        <text>DNA(n) + a 2'-deoxyribonucleoside 5'-triphosphate = DNA(n+1) + diphosphate</text>
        <dbReference type="Rhea" id="RHEA:22508"/>
        <dbReference type="Rhea" id="RHEA-COMP:17339"/>
        <dbReference type="Rhea" id="RHEA-COMP:17340"/>
        <dbReference type="ChEBI" id="CHEBI:33019"/>
        <dbReference type="ChEBI" id="CHEBI:61560"/>
        <dbReference type="ChEBI" id="CHEBI:173112"/>
        <dbReference type="EC" id="2.7.7.7"/>
    </reaction>
</comment>
<proteinExistence type="predicted"/>
<dbReference type="InterPro" id="IPR023211">
    <property type="entry name" value="DNA_pol_palm_dom_sf"/>
</dbReference>
<evidence type="ECO:0000256" key="4">
    <source>
        <dbReference type="ARBA" id="ARBA00022932"/>
    </source>
</evidence>
<name>A0A2A2HE48_9EURY</name>
<evidence type="ECO:0000313" key="10">
    <source>
        <dbReference type="Proteomes" id="UP000217528"/>
    </source>
</evidence>
<evidence type="ECO:0000256" key="6">
    <source>
        <dbReference type="ARBA" id="ARBA00049244"/>
    </source>
</evidence>
<evidence type="ECO:0000313" key="8">
    <source>
        <dbReference type="EMBL" id="PAV07702.1"/>
    </source>
</evidence>
<evidence type="ECO:0000256" key="3">
    <source>
        <dbReference type="ARBA" id="ARBA00022695"/>
    </source>
</evidence>
<dbReference type="Proteomes" id="UP000217528">
    <property type="component" value="Unassembled WGS sequence"/>
</dbReference>
<keyword evidence="5" id="KW-0238">DNA-binding</keyword>
<dbReference type="EC" id="2.7.7.7" evidence="1"/>
<evidence type="ECO:0000256" key="5">
    <source>
        <dbReference type="ARBA" id="ARBA00023125"/>
    </source>
</evidence>
<dbReference type="GO" id="GO:0000166">
    <property type="term" value="F:nucleotide binding"/>
    <property type="evidence" value="ECO:0007669"/>
    <property type="project" value="InterPro"/>
</dbReference>
<evidence type="ECO:0000313" key="9">
    <source>
        <dbReference type="EMBL" id="PWL08174.1"/>
    </source>
</evidence>
<dbReference type="AlphaFoldDB" id="A0A2A2HE48"/>
<sequence length="216" mass="24624">MSIPTKIEEKVTELLGSINQNLPANMELELEGYYDRGFFVTKKRYAVIYDGEITVKGLELVRRDWAPVAKDTQHKVLTALLEDASPKKAKKIVNQIIDKLKKGKVPIEDLIIHTKLTKKPENYKQIAPHVIAAERLIKHGKTVKSGMIISYVITKGREPISKRAYPVELLGDKAYDPEYYIQNQVLPATLRILESLGYTEEQIINNEKQVSLDSFF</sequence>
<dbReference type="PANTHER" id="PTHR10322:SF23">
    <property type="entry name" value="DNA POLYMERASE DELTA CATALYTIC SUBUNIT"/>
    <property type="match status" value="1"/>
</dbReference>
<keyword evidence="4" id="KW-0239">DNA-directed DNA polymerase</keyword>
<dbReference type="EMBL" id="LMVN01000010">
    <property type="protein sequence ID" value="PAV07702.1"/>
    <property type="molecule type" value="Genomic_DNA"/>
</dbReference>
<keyword evidence="2 9" id="KW-0808">Transferase</keyword>
<dbReference type="InterPro" id="IPR050240">
    <property type="entry name" value="DNA_pol_type-B"/>
</dbReference>
<dbReference type="SUPFAM" id="SSF56672">
    <property type="entry name" value="DNA/RNA polymerases"/>
    <property type="match status" value="1"/>
</dbReference>
<dbReference type="GO" id="GO:0006261">
    <property type="term" value="P:DNA-templated DNA replication"/>
    <property type="evidence" value="ECO:0007669"/>
    <property type="project" value="TreeGrafter"/>
</dbReference>
<protein>
    <recommendedName>
        <fullName evidence="1">DNA-directed DNA polymerase</fullName>
        <ecNumber evidence="1">2.7.7.7</ecNumber>
    </recommendedName>
</protein>
<gene>
    <name evidence="9" type="primary">polB_2</name>
    <name evidence="8" type="ORF">ASJ82_00820</name>
    <name evidence="9" type="ORF">MSCUN_09400</name>
</gene>
<dbReference type="OrthoDB" id="323192at2157"/>
<dbReference type="Proteomes" id="UP000246004">
    <property type="component" value="Unassembled WGS sequence"/>
</dbReference>
<dbReference type="Gene3D" id="3.90.1600.10">
    <property type="entry name" value="Palm domain of DNA polymerase"/>
    <property type="match status" value="1"/>
</dbReference>
<dbReference type="GO" id="GO:0003887">
    <property type="term" value="F:DNA-directed DNA polymerase activity"/>
    <property type="evidence" value="ECO:0007669"/>
    <property type="project" value="UniProtKB-KW"/>
</dbReference>
<dbReference type="Gene3D" id="1.10.132.60">
    <property type="entry name" value="DNA polymerase family B, C-terminal domain"/>
    <property type="match status" value="1"/>
</dbReference>
<dbReference type="GO" id="GO:0003677">
    <property type="term" value="F:DNA binding"/>
    <property type="evidence" value="ECO:0007669"/>
    <property type="project" value="UniProtKB-KW"/>
</dbReference>
<evidence type="ECO:0000256" key="1">
    <source>
        <dbReference type="ARBA" id="ARBA00012417"/>
    </source>
</evidence>
<evidence type="ECO:0000313" key="11">
    <source>
        <dbReference type="Proteomes" id="UP000246004"/>
    </source>
</evidence>
<dbReference type="InterPro" id="IPR006134">
    <property type="entry name" value="DNA-dir_DNA_pol_B_multi_dom"/>
</dbReference>
<dbReference type="EMBL" id="LWMS01000029">
    <property type="protein sequence ID" value="PWL08174.1"/>
    <property type="molecule type" value="Genomic_DNA"/>
</dbReference>
<reference evidence="8 10" key="2">
    <citation type="journal article" date="2017" name="BMC Genomics">
        <title>Genomic analysis of methanogenic archaea reveals a shift towards energy conservation.</title>
        <authorList>
            <person name="Gilmore S.P."/>
            <person name="Henske J.K."/>
            <person name="Sexton J.A."/>
            <person name="Solomon K.V."/>
            <person name="Seppala S."/>
            <person name="Yoo J.I."/>
            <person name="Huyett L.M."/>
            <person name="Pressman A."/>
            <person name="Cogan J.Z."/>
            <person name="Kivenson V."/>
            <person name="Peng X."/>
            <person name="Tan Y."/>
            <person name="Valentine D.L."/>
            <person name="O'Malley M.A."/>
        </authorList>
    </citation>
    <scope>NUCLEOTIDE SEQUENCE [LARGE SCALE GENOMIC DNA]</scope>
    <source>
        <strain evidence="8 10">1R-7</strain>
    </source>
</reference>
<accession>A0A2A2HE48</accession>
<evidence type="ECO:0000259" key="7">
    <source>
        <dbReference type="Pfam" id="PF00136"/>
    </source>
</evidence>
<keyword evidence="10" id="KW-1185">Reference proteome</keyword>
<feature type="domain" description="DNA-directed DNA polymerase family B multifunctional" evidence="7">
    <location>
        <begin position="12"/>
        <end position="195"/>
    </location>
</feature>
<evidence type="ECO:0000256" key="2">
    <source>
        <dbReference type="ARBA" id="ARBA00022679"/>
    </source>
</evidence>
<comment type="caution">
    <text evidence="8">The sequence shown here is derived from an EMBL/GenBank/DDBJ whole genome shotgun (WGS) entry which is preliminary data.</text>
</comment>
<dbReference type="RefSeq" id="WP_095608400.1">
    <property type="nucleotide sequence ID" value="NZ_LMVN01000010.1"/>
</dbReference>
<dbReference type="InterPro" id="IPR042087">
    <property type="entry name" value="DNA_pol_B_thumb"/>
</dbReference>
<dbReference type="InterPro" id="IPR043502">
    <property type="entry name" value="DNA/RNA_pol_sf"/>
</dbReference>
<organism evidence="8 10">
    <name type="scientific">Methanosphaera cuniculi</name>
    <dbReference type="NCBI Taxonomy" id="1077256"/>
    <lineage>
        <taxon>Archaea</taxon>
        <taxon>Methanobacteriati</taxon>
        <taxon>Methanobacteriota</taxon>
        <taxon>Methanomada group</taxon>
        <taxon>Methanobacteria</taxon>
        <taxon>Methanobacteriales</taxon>
        <taxon>Methanobacteriaceae</taxon>
        <taxon>Methanosphaera</taxon>
    </lineage>
</organism>
<dbReference type="Pfam" id="PF00136">
    <property type="entry name" value="DNA_pol_B"/>
    <property type="match status" value="1"/>
</dbReference>